<name>A0ACB8F375_9SAUR</name>
<sequence>MAKKKKALSHLRATDAPEVPVATCASSPRQEGPLQQGSGEDGEEESPNTATSSPGLLQGLSRDDRISLFQQSIKNEVDRQSSDFSKAYLQKSKEPPKEQQGRPTSLEPARLLRRATGGNFKNPRVNQTKFAIGDKQTPSIIAICTCQSKEIHLLLLNRPSGHEDHANLWTK</sequence>
<evidence type="ECO:0000313" key="1">
    <source>
        <dbReference type="EMBL" id="KAH7999507.1"/>
    </source>
</evidence>
<reference evidence="1" key="1">
    <citation type="submission" date="2021-08" db="EMBL/GenBank/DDBJ databases">
        <title>The first chromosome-level gecko genome reveals the dynamic sex chromosomes of Neotropical dwarf geckos (Sphaerodactylidae: Sphaerodactylus).</title>
        <authorList>
            <person name="Pinto B.J."/>
            <person name="Keating S.E."/>
            <person name="Gamble T."/>
        </authorList>
    </citation>
    <scope>NUCLEOTIDE SEQUENCE</scope>
    <source>
        <strain evidence="1">TG3544</strain>
    </source>
</reference>
<comment type="caution">
    <text evidence="1">The sequence shown here is derived from an EMBL/GenBank/DDBJ whole genome shotgun (WGS) entry which is preliminary data.</text>
</comment>
<gene>
    <name evidence="1" type="ORF">K3G42_013143</name>
</gene>
<dbReference type="Proteomes" id="UP000827872">
    <property type="component" value="Linkage Group LG05"/>
</dbReference>
<dbReference type="EMBL" id="CM037618">
    <property type="protein sequence ID" value="KAH7999507.1"/>
    <property type="molecule type" value="Genomic_DNA"/>
</dbReference>
<protein>
    <submittedName>
        <fullName evidence="1">Uncharacterized protein</fullName>
    </submittedName>
</protein>
<proteinExistence type="predicted"/>
<keyword evidence="2" id="KW-1185">Reference proteome</keyword>
<evidence type="ECO:0000313" key="2">
    <source>
        <dbReference type="Proteomes" id="UP000827872"/>
    </source>
</evidence>
<accession>A0ACB8F375</accession>
<organism evidence="1 2">
    <name type="scientific">Sphaerodactylus townsendi</name>
    <dbReference type="NCBI Taxonomy" id="933632"/>
    <lineage>
        <taxon>Eukaryota</taxon>
        <taxon>Metazoa</taxon>
        <taxon>Chordata</taxon>
        <taxon>Craniata</taxon>
        <taxon>Vertebrata</taxon>
        <taxon>Euteleostomi</taxon>
        <taxon>Lepidosauria</taxon>
        <taxon>Squamata</taxon>
        <taxon>Bifurcata</taxon>
        <taxon>Gekkota</taxon>
        <taxon>Sphaerodactylidae</taxon>
        <taxon>Sphaerodactylus</taxon>
    </lineage>
</organism>